<evidence type="ECO:0000313" key="6">
    <source>
        <dbReference type="Ensembl" id="ENSCINP00000033485.1"/>
    </source>
</evidence>
<evidence type="ECO:0000256" key="2">
    <source>
        <dbReference type="ARBA" id="ARBA00022525"/>
    </source>
</evidence>
<dbReference type="PANTHER" id="PTHR22906">
    <property type="entry name" value="PROPERDIN"/>
    <property type="match status" value="1"/>
</dbReference>
<dbReference type="EMBL" id="EAAA01000624">
    <property type="status" value="NOT_ANNOTATED_CDS"/>
    <property type="molecule type" value="Genomic_DNA"/>
</dbReference>
<dbReference type="STRING" id="7719.ENSCINP00000033485"/>
<keyword evidence="4" id="KW-0677">Repeat</keyword>
<evidence type="ECO:0000256" key="4">
    <source>
        <dbReference type="ARBA" id="ARBA00022737"/>
    </source>
</evidence>
<reference evidence="6" key="4">
    <citation type="submission" date="2025-09" db="UniProtKB">
        <authorList>
            <consortium name="Ensembl"/>
        </authorList>
    </citation>
    <scope>IDENTIFICATION</scope>
</reference>
<reference evidence="7" key="1">
    <citation type="journal article" date="2002" name="Science">
        <title>The draft genome of Ciona intestinalis: insights into chordate and vertebrate origins.</title>
        <authorList>
            <person name="Dehal P."/>
            <person name="Satou Y."/>
            <person name="Campbell R.K."/>
            <person name="Chapman J."/>
            <person name="Degnan B."/>
            <person name="De Tomaso A."/>
            <person name="Davidson B."/>
            <person name="Di Gregorio A."/>
            <person name="Gelpke M."/>
            <person name="Goodstein D.M."/>
            <person name="Harafuji N."/>
            <person name="Hastings K.E."/>
            <person name="Ho I."/>
            <person name="Hotta K."/>
            <person name="Huang W."/>
            <person name="Kawashima T."/>
            <person name="Lemaire P."/>
            <person name="Martinez D."/>
            <person name="Meinertzhagen I.A."/>
            <person name="Necula S."/>
            <person name="Nonaka M."/>
            <person name="Putnam N."/>
            <person name="Rash S."/>
            <person name="Saiga H."/>
            <person name="Satake M."/>
            <person name="Terry A."/>
            <person name="Yamada L."/>
            <person name="Wang H.G."/>
            <person name="Awazu S."/>
            <person name="Azumi K."/>
            <person name="Boore J."/>
            <person name="Branno M."/>
            <person name="Chin-Bow S."/>
            <person name="DeSantis R."/>
            <person name="Doyle S."/>
            <person name="Francino P."/>
            <person name="Keys D.N."/>
            <person name="Haga S."/>
            <person name="Hayashi H."/>
            <person name="Hino K."/>
            <person name="Imai K.S."/>
            <person name="Inaba K."/>
            <person name="Kano S."/>
            <person name="Kobayashi K."/>
            <person name="Kobayashi M."/>
            <person name="Lee B.I."/>
            <person name="Makabe K.W."/>
            <person name="Manohar C."/>
            <person name="Matassi G."/>
            <person name="Medina M."/>
            <person name="Mochizuki Y."/>
            <person name="Mount S."/>
            <person name="Morishita T."/>
            <person name="Miura S."/>
            <person name="Nakayama A."/>
            <person name="Nishizaka S."/>
            <person name="Nomoto H."/>
            <person name="Ohta F."/>
            <person name="Oishi K."/>
            <person name="Rigoutsos I."/>
            <person name="Sano M."/>
            <person name="Sasaki A."/>
            <person name="Sasakura Y."/>
            <person name="Shoguchi E."/>
            <person name="Shin-i T."/>
            <person name="Spagnuolo A."/>
            <person name="Stainier D."/>
            <person name="Suzuki M.M."/>
            <person name="Tassy O."/>
            <person name="Takatori N."/>
            <person name="Tokuoka M."/>
            <person name="Yagi K."/>
            <person name="Yoshizaki F."/>
            <person name="Wada S."/>
            <person name="Zhang C."/>
            <person name="Hyatt P.D."/>
            <person name="Larimer F."/>
            <person name="Detter C."/>
            <person name="Doggett N."/>
            <person name="Glavina T."/>
            <person name="Hawkins T."/>
            <person name="Richardson P."/>
            <person name="Lucas S."/>
            <person name="Kohara Y."/>
            <person name="Levine M."/>
            <person name="Satoh N."/>
            <person name="Rokhsar D.S."/>
        </authorList>
    </citation>
    <scope>NUCLEOTIDE SEQUENCE [LARGE SCALE GENOMIC DNA]</scope>
</reference>
<dbReference type="Proteomes" id="UP000008144">
    <property type="component" value="Chromosome 10"/>
</dbReference>
<keyword evidence="7" id="KW-1185">Reference proteome</keyword>
<protein>
    <recommendedName>
        <fullName evidence="8">Hemicentin-1</fullName>
    </recommendedName>
</protein>
<dbReference type="Gene3D" id="2.20.100.10">
    <property type="entry name" value="Thrombospondin type-1 (TSP1) repeat"/>
    <property type="match status" value="7"/>
</dbReference>
<comment type="subcellular location">
    <subcellularLocation>
        <location evidence="1">Secreted</location>
    </subcellularLocation>
</comment>
<evidence type="ECO:0000313" key="7">
    <source>
        <dbReference type="Proteomes" id="UP000008144"/>
    </source>
</evidence>
<dbReference type="FunFam" id="2.20.100.10:FF:000001">
    <property type="entry name" value="semaphorin-5A isoform X1"/>
    <property type="match status" value="1"/>
</dbReference>
<reference evidence="6" key="3">
    <citation type="submission" date="2025-08" db="UniProtKB">
        <authorList>
            <consortium name="Ensembl"/>
        </authorList>
    </citation>
    <scope>IDENTIFICATION</scope>
</reference>
<keyword evidence="5" id="KW-1015">Disulfide bond</keyword>
<evidence type="ECO:0000256" key="5">
    <source>
        <dbReference type="ARBA" id="ARBA00023157"/>
    </source>
</evidence>
<reference evidence="6" key="2">
    <citation type="journal article" date="2008" name="Genome Biol.">
        <title>Improved genome assembly and evidence-based global gene model set for the chordate Ciona intestinalis: new insight into intron and operon populations.</title>
        <authorList>
            <person name="Satou Y."/>
            <person name="Mineta K."/>
            <person name="Ogasawara M."/>
            <person name="Sasakura Y."/>
            <person name="Shoguchi E."/>
            <person name="Ueno K."/>
            <person name="Yamada L."/>
            <person name="Matsumoto J."/>
            <person name="Wasserscheid J."/>
            <person name="Dewar K."/>
            <person name="Wiley G.B."/>
            <person name="Macmil S.L."/>
            <person name="Roe B.A."/>
            <person name="Zeller R.W."/>
            <person name="Hastings K.E."/>
            <person name="Lemaire P."/>
            <person name="Lindquist E."/>
            <person name="Endo T."/>
            <person name="Hotta K."/>
            <person name="Inaba K."/>
        </authorList>
    </citation>
    <scope>NUCLEOTIDE SEQUENCE [LARGE SCALE GENOMIC DNA]</scope>
    <source>
        <strain evidence="6">wild type</strain>
    </source>
</reference>
<sequence>MRSRPCLNGNIGDVGCEASGANATEPCNTDDCPTWSVWSGWSTCTAQCGGGTRTATRTCNTMGTSNPCSGSAAKSESCSTLQCPTWNQWVWSVCSRTCGGGTQMGTRTCNQHGGTVECDGDATQTRSCETQMCPRWGRFGAWQSCSVSCGGGTRERSRPCMDGEIGDIGCPPQEATETEACNEQLCGTWEQWSPWSTCSLSCNGGRQTASRQCTGGTVGEGGCPGSDTKYQLCQTDDCPSWAPWSAFNQCSKSCASGTKTRSRNCNNGNIGDGGCNGDASMTMSCNTHSCPHFSEWSPWAECSRSCNNGTTVRERTCIDGVIGDQGCIGQTSGSKACNVHGCPFFTEYTSWSACNASCGGGHKSRTRTCENGNVGQDGCVGDTVNHQSCNVFACASWSDWSGWTSCSATCGSGTKQAV</sequence>
<dbReference type="SUPFAM" id="SSF82895">
    <property type="entry name" value="TSP-1 type 1 repeat"/>
    <property type="match status" value="7"/>
</dbReference>
<dbReference type="OMA" id="RATEWRR"/>
<dbReference type="SMART" id="SM00209">
    <property type="entry name" value="TSP1"/>
    <property type="match status" value="7"/>
</dbReference>
<dbReference type="PANTHER" id="PTHR22906:SF43">
    <property type="entry name" value="PROPERDIN"/>
    <property type="match status" value="1"/>
</dbReference>
<keyword evidence="3" id="KW-0732">Signal</keyword>
<dbReference type="HOGENOM" id="CLU_755529_0_0_1"/>
<dbReference type="Pfam" id="PF00090">
    <property type="entry name" value="TSP_1"/>
    <property type="match status" value="8"/>
</dbReference>
<dbReference type="AlphaFoldDB" id="H2XV01"/>
<dbReference type="InterPro" id="IPR036383">
    <property type="entry name" value="TSP1_rpt_sf"/>
</dbReference>
<proteinExistence type="predicted"/>
<name>H2XV01_CIOIN</name>
<evidence type="ECO:0008006" key="8">
    <source>
        <dbReference type="Google" id="ProtNLM"/>
    </source>
</evidence>
<dbReference type="InterPro" id="IPR000884">
    <property type="entry name" value="TSP1_rpt"/>
</dbReference>
<evidence type="ECO:0000256" key="3">
    <source>
        <dbReference type="ARBA" id="ARBA00022729"/>
    </source>
</evidence>
<dbReference type="InParanoid" id="H2XV01"/>
<organism evidence="6 7">
    <name type="scientific">Ciona intestinalis</name>
    <name type="common">Transparent sea squirt</name>
    <name type="synonym">Ascidia intestinalis</name>
    <dbReference type="NCBI Taxonomy" id="7719"/>
    <lineage>
        <taxon>Eukaryota</taxon>
        <taxon>Metazoa</taxon>
        <taxon>Chordata</taxon>
        <taxon>Tunicata</taxon>
        <taxon>Ascidiacea</taxon>
        <taxon>Phlebobranchia</taxon>
        <taxon>Cionidae</taxon>
        <taxon>Ciona</taxon>
    </lineage>
</organism>
<evidence type="ECO:0000256" key="1">
    <source>
        <dbReference type="ARBA" id="ARBA00004613"/>
    </source>
</evidence>
<dbReference type="GeneTree" id="ENSGT00940000166934"/>
<dbReference type="PROSITE" id="PS50092">
    <property type="entry name" value="TSP1"/>
    <property type="match status" value="8"/>
</dbReference>
<accession>H2XV01</accession>
<dbReference type="InterPro" id="IPR052065">
    <property type="entry name" value="Compl_asym_regulator"/>
</dbReference>
<keyword evidence="2" id="KW-0964">Secreted</keyword>
<dbReference type="Ensembl" id="ENSCINT00000036403.1">
    <property type="protein sequence ID" value="ENSCINP00000033485.1"/>
    <property type="gene ID" value="ENSCING00000020838.1"/>
</dbReference>
<dbReference type="PRINTS" id="PR01705">
    <property type="entry name" value="TSP1REPEAT"/>
</dbReference>